<dbReference type="RefSeq" id="WP_150862920.1">
    <property type="nucleotide sequence ID" value="NZ_VYXP01000002.1"/>
</dbReference>
<dbReference type="AlphaFoldDB" id="A0A5N0TFG3"/>
<name>A0A5N0TFG3_9GAMM</name>
<dbReference type="Proteomes" id="UP000325372">
    <property type="component" value="Unassembled WGS sequence"/>
</dbReference>
<sequence>MKKRLILHIGVHRTGTTSIQGWLHGNRKALLGQGVRYAFDQRMHTDIAWQLHTGKLSPGTLTERLLRDAADDRVHTLILSGEDFCVLRDPSILSGLRDHFEVTVVCYLRRQDSWLESWYNQHVKWPWDRALSQASAGEFIGQAEQFYWIDYAWLLAGWRNAFGDDNLRIRVFEREQLTGSLEEDFAALCGIDAGQLGDPVAGSNDSAPPEAIEFLRHLKLIDKLGDERLVVVRTVVNIFRRNGLAHEKHFWPAKVRREYAAQFADSNKEVATRYLGRADGAPLFMAPLPGTDETPPRFQLPAVPALYDTIVNPVVRRLLWRVLSLQDQAAEHRRHGRGRPVTLVHRLKAHGQEWLSRLRGLTGRSTDLRLRSLMDLRALPLRQRQLLRQALKAVNNDEIPNLDDPVDVTRRWVEPVISDLAARFHQARQAKQGQA</sequence>
<reference evidence="1 2" key="1">
    <citation type="submission" date="2019-09" db="EMBL/GenBank/DDBJ databases">
        <title>Wenzhouxiangella sp. Genome sequencing and assembly.</title>
        <authorList>
            <person name="Zhang R."/>
        </authorList>
    </citation>
    <scope>NUCLEOTIDE SEQUENCE [LARGE SCALE GENOMIC DNA]</scope>
    <source>
        <strain evidence="1 2">W260</strain>
    </source>
</reference>
<evidence type="ECO:0000313" key="1">
    <source>
        <dbReference type="EMBL" id="KAA9133361.1"/>
    </source>
</evidence>
<accession>A0A5N0TFG3</accession>
<evidence type="ECO:0000313" key="2">
    <source>
        <dbReference type="Proteomes" id="UP000325372"/>
    </source>
</evidence>
<comment type="caution">
    <text evidence="1">The sequence shown here is derived from an EMBL/GenBank/DDBJ whole genome shotgun (WGS) entry which is preliminary data.</text>
</comment>
<protein>
    <recommendedName>
        <fullName evidence="3">Sulfotransferase family protein</fullName>
    </recommendedName>
</protein>
<proteinExistence type="predicted"/>
<dbReference type="SUPFAM" id="SSF52540">
    <property type="entry name" value="P-loop containing nucleoside triphosphate hydrolases"/>
    <property type="match status" value="1"/>
</dbReference>
<evidence type="ECO:0008006" key="3">
    <source>
        <dbReference type="Google" id="ProtNLM"/>
    </source>
</evidence>
<keyword evidence="2" id="KW-1185">Reference proteome</keyword>
<organism evidence="1 2">
    <name type="scientific">Marinihelvus fidelis</name>
    <dbReference type="NCBI Taxonomy" id="2613842"/>
    <lineage>
        <taxon>Bacteria</taxon>
        <taxon>Pseudomonadati</taxon>
        <taxon>Pseudomonadota</taxon>
        <taxon>Gammaproteobacteria</taxon>
        <taxon>Chromatiales</taxon>
        <taxon>Wenzhouxiangellaceae</taxon>
        <taxon>Marinihelvus</taxon>
    </lineage>
</organism>
<gene>
    <name evidence="1" type="ORF">F3N42_03160</name>
</gene>
<dbReference type="Gene3D" id="3.40.50.300">
    <property type="entry name" value="P-loop containing nucleotide triphosphate hydrolases"/>
    <property type="match status" value="1"/>
</dbReference>
<dbReference type="InterPro" id="IPR027417">
    <property type="entry name" value="P-loop_NTPase"/>
</dbReference>
<dbReference type="EMBL" id="VYXP01000002">
    <property type="protein sequence ID" value="KAA9133361.1"/>
    <property type="molecule type" value="Genomic_DNA"/>
</dbReference>